<dbReference type="Proteomes" id="UP001529510">
    <property type="component" value="Unassembled WGS sequence"/>
</dbReference>
<feature type="region of interest" description="Disordered" evidence="1">
    <location>
        <begin position="25"/>
        <end position="67"/>
    </location>
</feature>
<sequence>LQNDLDQEYQDKFRRLPLEIQEFVQESTKRKTEDGEQEVLPSSSSTLEKLMQKGAQSEDDTEEEKKD</sequence>
<name>A0ABD0P6C1_CIRMR</name>
<dbReference type="EMBL" id="JAMKFB020000017">
    <property type="protein sequence ID" value="KAL0169507.1"/>
    <property type="molecule type" value="Genomic_DNA"/>
</dbReference>
<comment type="caution">
    <text evidence="2">The sequence shown here is derived from an EMBL/GenBank/DDBJ whole genome shotgun (WGS) entry which is preliminary data.</text>
</comment>
<feature type="compositionally biased region" description="Acidic residues" evidence="1">
    <location>
        <begin position="57"/>
        <end position="67"/>
    </location>
</feature>
<dbReference type="AlphaFoldDB" id="A0ABD0P6C1"/>
<evidence type="ECO:0000256" key="1">
    <source>
        <dbReference type="SAM" id="MobiDB-lite"/>
    </source>
</evidence>
<accession>A0ABD0P6C1</accession>
<protein>
    <submittedName>
        <fullName evidence="2">Uncharacterized protein</fullName>
    </submittedName>
</protein>
<evidence type="ECO:0000313" key="3">
    <source>
        <dbReference type="Proteomes" id="UP001529510"/>
    </source>
</evidence>
<proteinExistence type="predicted"/>
<organism evidence="2 3">
    <name type="scientific">Cirrhinus mrigala</name>
    <name type="common">Mrigala</name>
    <dbReference type="NCBI Taxonomy" id="683832"/>
    <lineage>
        <taxon>Eukaryota</taxon>
        <taxon>Metazoa</taxon>
        <taxon>Chordata</taxon>
        <taxon>Craniata</taxon>
        <taxon>Vertebrata</taxon>
        <taxon>Euteleostomi</taxon>
        <taxon>Actinopterygii</taxon>
        <taxon>Neopterygii</taxon>
        <taxon>Teleostei</taxon>
        <taxon>Ostariophysi</taxon>
        <taxon>Cypriniformes</taxon>
        <taxon>Cyprinidae</taxon>
        <taxon>Labeoninae</taxon>
        <taxon>Labeonini</taxon>
        <taxon>Cirrhinus</taxon>
    </lineage>
</organism>
<feature type="non-terminal residue" evidence="2">
    <location>
        <position position="1"/>
    </location>
</feature>
<reference evidence="2 3" key="1">
    <citation type="submission" date="2024-05" db="EMBL/GenBank/DDBJ databases">
        <title>Genome sequencing and assembly of Indian major carp, Cirrhinus mrigala (Hamilton, 1822).</title>
        <authorList>
            <person name="Mohindra V."/>
            <person name="Chowdhury L.M."/>
            <person name="Lal K."/>
            <person name="Jena J.K."/>
        </authorList>
    </citation>
    <scope>NUCLEOTIDE SEQUENCE [LARGE SCALE GENOMIC DNA]</scope>
    <source>
        <strain evidence="2">CM1030</strain>
        <tissue evidence="2">Blood</tissue>
    </source>
</reference>
<keyword evidence="3" id="KW-1185">Reference proteome</keyword>
<evidence type="ECO:0000313" key="2">
    <source>
        <dbReference type="EMBL" id="KAL0169507.1"/>
    </source>
</evidence>
<gene>
    <name evidence="2" type="ORF">M9458_034103</name>
</gene>